<keyword evidence="13" id="KW-1003">Cell membrane</keyword>
<keyword evidence="17" id="KW-1185">Reference proteome</keyword>
<reference evidence="16 17" key="1">
    <citation type="journal article" date="2012" name="Stand. Genomic Sci.">
        <title>Complete genome sequence of Terriglobus saanensis type strain SP1PR4(T), an Acidobacteria from tundra soil.</title>
        <authorList>
            <person name="Rawat S.R."/>
            <person name="Mannisto M.K."/>
            <person name="Starovoytov V."/>
            <person name="Goodwin L."/>
            <person name="Nolan M."/>
            <person name="Hauser L."/>
            <person name="Land M."/>
            <person name="Davenport K.W."/>
            <person name="Woyke T."/>
            <person name="Haggblom M.M."/>
        </authorList>
    </citation>
    <scope>NUCLEOTIDE SEQUENCE</scope>
    <source>
        <strain evidence="17">ATCC BAA-1853 / DSM 23119 / SP1PR4</strain>
    </source>
</reference>
<keyword evidence="8 13" id="KW-0472">Membrane</keyword>
<sequence length="155" mass="17092">MQDILNQLGELVLGSVPTMIFFVVLVIAYAALVRKPLETMLAERHARTSGAMDQARSAISASEAKAAEYEAKLRDARTKIFENRQAMLKQWNTEREKALELARHDAQRRIGVAREAVQRAGDEAKQQLQTSAAQLSDQILKAILPTHRGGAAVQG</sequence>
<dbReference type="GO" id="GO:0005886">
    <property type="term" value="C:plasma membrane"/>
    <property type="evidence" value="ECO:0007669"/>
    <property type="project" value="UniProtKB-SubCell"/>
</dbReference>
<evidence type="ECO:0000256" key="1">
    <source>
        <dbReference type="ARBA" id="ARBA00005513"/>
    </source>
</evidence>
<keyword evidence="4 13" id="KW-0812">Transmembrane</keyword>
<protein>
    <recommendedName>
        <fullName evidence="13">ATP synthase subunit b</fullName>
    </recommendedName>
    <alternativeName>
        <fullName evidence="13">ATP synthase F(0) sector subunit b</fullName>
    </alternativeName>
    <alternativeName>
        <fullName evidence="13">ATPase subunit I</fullName>
    </alternativeName>
    <alternativeName>
        <fullName evidence="13">F-type ATPase subunit b</fullName>
        <shortName evidence="13">F-ATPase subunit b</shortName>
    </alternativeName>
</protein>
<keyword evidence="6 13" id="KW-1133">Transmembrane helix</keyword>
<dbReference type="OrthoDB" id="122870at2"/>
<keyword evidence="2 13" id="KW-0813">Transport</keyword>
<dbReference type="InterPro" id="IPR050059">
    <property type="entry name" value="ATP_synthase_B_chain"/>
</dbReference>
<evidence type="ECO:0000313" key="17">
    <source>
        <dbReference type="Proteomes" id="UP000006844"/>
    </source>
</evidence>
<comment type="function">
    <text evidence="11">Component of the F(0) channel, it forms part of the peripheral stalk, linking F(1) to F(0). The b'-subunit is a diverged and duplicated form of b found in plants and photosynthetic bacteria.</text>
</comment>
<organism evidence="16 17">
    <name type="scientific">Terriglobus saanensis (strain ATCC BAA-1853 / DSM 23119 / SP1PR4)</name>
    <dbReference type="NCBI Taxonomy" id="401053"/>
    <lineage>
        <taxon>Bacteria</taxon>
        <taxon>Pseudomonadati</taxon>
        <taxon>Acidobacteriota</taxon>
        <taxon>Terriglobia</taxon>
        <taxon>Terriglobales</taxon>
        <taxon>Acidobacteriaceae</taxon>
        <taxon>Terriglobus</taxon>
    </lineage>
</organism>
<feature type="transmembrane region" description="Helical" evidence="13">
    <location>
        <begin position="12"/>
        <end position="32"/>
    </location>
</feature>
<keyword evidence="15" id="KW-0175">Coiled coil</keyword>
<dbReference type="Proteomes" id="UP000006844">
    <property type="component" value="Chromosome"/>
</dbReference>
<dbReference type="Pfam" id="PF00430">
    <property type="entry name" value="ATP-synt_B"/>
    <property type="match status" value="1"/>
</dbReference>
<dbReference type="STRING" id="401053.AciPR4_3267"/>
<comment type="function">
    <text evidence="10 13">F(1)F(0) ATP synthase produces ATP from ADP in the presence of a proton or sodium gradient. F-type ATPases consist of two structural domains, F(1) containing the extramembraneous catalytic core and F(0) containing the membrane proton channel, linked together by a central stalk and a peripheral stalk. During catalysis, ATP synthesis in the catalytic domain of F(1) is coupled via a rotary mechanism of the central stalk subunits to proton translocation.</text>
</comment>
<proteinExistence type="inferred from homology"/>
<comment type="subunit">
    <text evidence="13">F-type ATPases have 2 components, F(1) - the catalytic core - and F(0) - the membrane proton channel. F(1) has five subunits: alpha(3), beta(3), gamma(1), delta(1), epsilon(1). F(0) has three main subunits: a(1), b(2) and c(10-14). The alpha and beta chains form an alternating ring which encloses part of the gamma chain. F(1) is attached to F(0) by a central stalk formed by the gamma and epsilon chains, while a peripheral stalk is formed by the delta and b chains.</text>
</comment>
<evidence type="ECO:0000313" key="16">
    <source>
        <dbReference type="EMBL" id="ADV84023.1"/>
    </source>
</evidence>
<dbReference type="PANTHER" id="PTHR33445">
    <property type="entry name" value="ATP SYNTHASE SUBUNIT B', CHLOROPLASTIC"/>
    <property type="match status" value="1"/>
</dbReference>
<dbReference type="GO" id="GO:0046961">
    <property type="term" value="F:proton-transporting ATPase activity, rotational mechanism"/>
    <property type="evidence" value="ECO:0007669"/>
    <property type="project" value="TreeGrafter"/>
</dbReference>
<keyword evidence="5 13" id="KW-0375">Hydrogen ion transport</keyword>
<dbReference type="GO" id="GO:0012505">
    <property type="term" value="C:endomembrane system"/>
    <property type="evidence" value="ECO:0007669"/>
    <property type="project" value="UniProtKB-SubCell"/>
</dbReference>
<comment type="subcellular location">
    <subcellularLocation>
        <location evidence="13">Cell inner membrane</location>
        <topology evidence="13">Single-pass membrane protein</topology>
    </subcellularLocation>
    <subcellularLocation>
        <location evidence="12">Endomembrane system</location>
        <topology evidence="12">Single-pass membrane protein</topology>
    </subcellularLocation>
</comment>
<dbReference type="eggNOG" id="COG0711">
    <property type="taxonomic scope" value="Bacteria"/>
</dbReference>
<feature type="coiled-coil region" evidence="15">
    <location>
        <begin position="52"/>
        <end position="79"/>
    </location>
</feature>
<evidence type="ECO:0000256" key="4">
    <source>
        <dbReference type="ARBA" id="ARBA00022692"/>
    </source>
</evidence>
<evidence type="ECO:0000256" key="8">
    <source>
        <dbReference type="ARBA" id="ARBA00023136"/>
    </source>
</evidence>
<dbReference type="AlphaFoldDB" id="E8V841"/>
<dbReference type="RefSeq" id="WP_013569754.1">
    <property type="nucleotide sequence ID" value="NC_014963.1"/>
</dbReference>
<evidence type="ECO:0000256" key="5">
    <source>
        <dbReference type="ARBA" id="ARBA00022781"/>
    </source>
</evidence>
<evidence type="ECO:0000256" key="11">
    <source>
        <dbReference type="ARBA" id="ARBA00025614"/>
    </source>
</evidence>
<keyword evidence="13" id="KW-0997">Cell inner membrane</keyword>
<evidence type="ECO:0000256" key="12">
    <source>
        <dbReference type="ARBA" id="ARBA00037847"/>
    </source>
</evidence>
<evidence type="ECO:0000256" key="2">
    <source>
        <dbReference type="ARBA" id="ARBA00022448"/>
    </source>
</evidence>
<evidence type="ECO:0000256" key="9">
    <source>
        <dbReference type="ARBA" id="ARBA00023310"/>
    </source>
</evidence>
<gene>
    <name evidence="13" type="primary">atpF</name>
    <name evidence="16" type="ordered locus">AciPR4_3267</name>
</gene>
<dbReference type="EMBL" id="CP002467">
    <property type="protein sequence ID" value="ADV84023.1"/>
    <property type="molecule type" value="Genomic_DNA"/>
</dbReference>
<evidence type="ECO:0000256" key="10">
    <source>
        <dbReference type="ARBA" id="ARBA00025198"/>
    </source>
</evidence>
<comment type="similarity">
    <text evidence="1 13 14">Belongs to the ATPase B chain family.</text>
</comment>
<evidence type="ECO:0000256" key="3">
    <source>
        <dbReference type="ARBA" id="ARBA00022547"/>
    </source>
</evidence>
<dbReference type="GO" id="GO:0045259">
    <property type="term" value="C:proton-transporting ATP synthase complex"/>
    <property type="evidence" value="ECO:0007669"/>
    <property type="project" value="UniProtKB-KW"/>
</dbReference>
<keyword evidence="3 13" id="KW-0138">CF(0)</keyword>
<dbReference type="HOGENOM" id="CLU_079215_9_2_0"/>
<dbReference type="PANTHER" id="PTHR33445:SF2">
    <property type="entry name" value="ATP SYNTHASE SUBUNIT B', CHLOROPLASTIC"/>
    <property type="match status" value="1"/>
</dbReference>
<accession>E8V841</accession>
<evidence type="ECO:0000256" key="15">
    <source>
        <dbReference type="SAM" id="Coils"/>
    </source>
</evidence>
<dbReference type="HAMAP" id="MF_01398">
    <property type="entry name" value="ATP_synth_b_bprime"/>
    <property type="match status" value="1"/>
</dbReference>
<evidence type="ECO:0000256" key="6">
    <source>
        <dbReference type="ARBA" id="ARBA00022989"/>
    </source>
</evidence>
<name>E8V841_TERSS</name>
<dbReference type="GO" id="GO:0046933">
    <property type="term" value="F:proton-transporting ATP synthase activity, rotational mechanism"/>
    <property type="evidence" value="ECO:0007669"/>
    <property type="project" value="UniProtKB-UniRule"/>
</dbReference>
<evidence type="ECO:0000256" key="14">
    <source>
        <dbReference type="RuleBase" id="RU003848"/>
    </source>
</evidence>
<dbReference type="InterPro" id="IPR002146">
    <property type="entry name" value="ATP_synth_b/b'su_bac/chlpt"/>
</dbReference>
<keyword evidence="7 13" id="KW-0406">Ion transport</keyword>
<keyword evidence="9 13" id="KW-0066">ATP synthesis</keyword>
<evidence type="ECO:0000256" key="13">
    <source>
        <dbReference type="HAMAP-Rule" id="MF_01398"/>
    </source>
</evidence>
<dbReference type="CDD" id="cd06503">
    <property type="entry name" value="ATP-synt_Fo_b"/>
    <property type="match status" value="1"/>
</dbReference>
<dbReference type="KEGG" id="tsa:AciPR4_3267"/>
<evidence type="ECO:0000256" key="7">
    <source>
        <dbReference type="ARBA" id="ARBA00023065"/>
    </source>
</evidence>